<dbReference type="STRING" id="644352.J3PD73"/>
<reference evidence="10" key="4">
    <citation type="journal article" date="2015" name="G3 (Bethesda)">
        <title>Genome sequences of three phytopathogenic species of the Magnaporthaceae family of fungi.</title>
        <authorList>
            <person name="Okagaki L.H."/>
            <person name="Nunes C.C."/>
            <person name="Sailsbery J."/>
            <person name="Clay B."/>
            <person name="Brown D."/>
            <person name="John T."/>
            <person name="Oh Y."/>
            <person name="Young N."/>
            <person name="Fitzgerald M."/>
            <person name="Haas B.J."/>
            <person name="Zeng Q."/>
            <person name="Young S."/>
            <person name="Adiconis X."/>
            <person name="Fan L."/>
            <person name="Levin J.Z."/>
            <person name="Mitchell T.K."/>
            <person name="Okubara P.A."/>
            <person name="Farman M.L."/>
            <person name="Kohn L.M."/>
            <person name="Birren B."/>
            <person name="Ma L.-J."/>
            <person name="Dean R.A."/>
        </authorList>
    </citation>
    <scope>NUCLEOTIDE SEQUENCE</scope>
    <source>
        <strain evidence="10">R3-111a-1</strain>
    </source>
</reference>
<dbReference type="HOGENOM" id="CLU_018012_4_2_1"/>
<protein>
    <recommendedName>
        <fullName evidence="12">Cytochrome P450</fullName>
    </recommendedName>
</protein>
<dbReference type="OrthoDB" id="1470350at2759"/>
<dbReference type="Gene3D" id="1.10.630.10">
    <property type="entry name" value="Cytochrome P450"/>
    <property type="match status" value="1"/>
</dbReference>
<dbReference type="CDD" id="cd11040">
    <property type="entry name" value="CYP7_CYP8-like"/>
    <property type="match status" value="1"/>
</dbReference>
<evidence type="ECO:0000256" key="1">
    <source>
        <dbReference type="ARBA" id="ARBA00001971"/>
    </source>
</evidence>
<reference evidence="9" key="3">
    <citation type="submission" date="2010-09" db="EMBL/GenBank/DDBJ databases">
        <title>Annotation of Gaeumannomyces graminis var. tritici R3-111a-1.</title>
        <authorList>
            <consortium name="The Broad Institute Genome Sequencing Platform"/>
            <person name="Ma L.-J."/>
            <person name="Dead R."/>
            <person name="Young S.K."/>
            <person name="Zeng Q."/>
            <person name="Gargeya S."/>
            <person name="Fitzgerald M."/>
            <person name="Haas B."/>
            <person name="Abouelleil A."/>
            <person name="Alvarado L."/>
            <person name="Arachchi H.M."/>
            <person name="Berlin A."/>
            <person name="Brown A."/>
            <person name="Chapman S.B."/>
            <person name="Chen Z."/>
            <person name="Dunbar C."/>
            <person name="Freedman E."/>
            <person name="Gearin G."/>
            <person name="Gellesch M."/>
            <person name="Goldberg J."/>
            <person name="Griggs A."/>
            <person name="Gujja S."/>
            <person name="Heiman D."/>
            <person name="Howarth C."/>
            <person name="Larson L."/>
            <person name="Lui A."/>
            <person name="MacDonald P.J.P."/>
            <person name="Mehta T."/>
            <person name="Montmayeur A."/>
            <person name="Murphy C."/>
            <person name="Neiman D."/>
            <person name="Pearson M."/>
            <person name="Priest M."/>
            <person name="Roberts A."/>
            <person name="Saif S."/>
            <person name="Shea T."/>
            <person name="Shenoy N."/>
            <person name="Sisk P."/>
            <person name="Stolte C."/>
            <person name="Sykes S."/>
            <person name="Yandava C."/>
            <person name="Wortman J."/>
            <person name="Nusbaum C."/>
            <person name="Birren B."/>
        </authorList>
    </citation>
    <scope>NUCLEOTIDE SEQUENCE</scope>
    <source>
        <strain evidence="9">R3-111a-1</strain>
    </source>
</reference>
<dbReference type="PRINTS" id="PR00465">
    <property type="entry name" value="EP450IV"/>
</dbReference>
<feature type="transmembrane region" description="Helical" evidence="8">
    <location>
        <begin position="15"/>
        <end position="34"/>
    </location>
</feature>
<reference evidence="11" key="1">
    <citation type="submission" date="2010-07" db="EMBL/GenBank/DDBJ databases">
        <title>The genome sequence of Gaeumannomyces graminis var. tritici strain R3-111a-1.</title>
        <authorList>
            <consortium name="The Broad Institute Genome Sequencing Platform"/>
            <person name="Ma L.-J."/>
            <person name="Dead R."/>
            <person name="Young S."/>
            <person name="Zeng Q."/>
            <person name="Koehrsen M."/>
            <person name="Alvarado L."/>
            <person name="Berlin A."/>
            <person name="Chapman S.B."/>
            <person name="Chen Z."/>
            <person name="Freedman E."/>
            <person name="Gellesch M."/>
            <person name="Goldberg J."/>
            <person name="Griggs A."/>
            <person name="Gujja S."/>
            <person name="Heilman E.R."/>
            <person name="Heiman D."/>
            <person name="Hepburn T."/>
            <person name="Howarth C."/>
            <person name="Jen D."/>
            <person name="Larson L."/>
            <person name="Mehta T."/>
            <person name="Neiman D."/>
            <person name="Pearson M."/>
            <person name="Roberts A."/>
            <person name="Saif S."/>
            <person name="Shea T."/>
            <person name="Shenoy N."/>
            <person name="Sisk P."/>
            <person name="Stolte C."/>
            <person name="Sykes S."/>
            <person name="Walk T."/>
            <person name="White J."/>
            <person name="Yandava C."/>
            <person name="Haas B."/>
            <person name="Nusbaum C."/>
            <person name="Birren B."/>
        </authorList>
    </citation>
    <scope>NUCLEOTIDE SEQUENCE [LARGE SCALE GENOMIC DNA]</scope>
    <source>
        <strain evidence="11">R3-111a-1</strain>
    </source>
</reference>
<keyword evidence="3 6" id="KW-0479">Metal-binding</keyword>
<keyword evidence="11" id="KW-1185">Reference proteome</keyword>
<dbReference type="GO" id="GO:0005506">
    <property type="term" value="F:iron ion binding"/>
    <property type="evidence" value="ECO:0007669"/>
    <property type="project" value="InterPro"/>
</dbReference>
<dbReference type="EnsemblFungi" id="EJT70418">
    <property type="protein sequence ID" value="EJT70418"/>
    <property type="gene ID" value="GGTG_11442"/>
</dbReference>
<dbReference type="InterPro" id="IPR036396">
    <property type="entry name" value="Cyt_P450_sf"/>
</dbReference>
<evidence type="ECO:0000256" key="5">
    <source>
        <dbReference type="ARBA" id="ARBA00023033"/>
    </source>
</evidence>
<dbReference type="Pfam" id="PF00067">
    <property type="entry name" value="p450"/>
    <property type="match status" value="1"/>
</dbReference>
<evidence type="ECO:0000256" key="4">
    <source>
        <dbReference type="ARBA" id="ARBA00023004"/>
    </source>
</evidence>
<dbReference type="GO" id="GO:0020037">
    <property type="term" value="F:heme binding"/>
    <property type="evidence" value="ECO:0007669"/>
    <property type="project" value="InterPro"/>
</dbReference>
<evidence type="ECO:0008006" key="12">
    <source>
        <dbReference type="Google" id="ProtNLM"/>
    </source>
</evidence>
<keyword evidence="5" id="KW-0560">Oxidoreductase</keyword>
<dbReference type="PANTHER" id="PTHR47582:SF1">
    <property type="entry name" value="P450, PUTATIVE (EUROFUNG)-RELATED"/>
    <property type="match status" value="1"/>
</dbReference>
<dbReference type="AlphaFoldDB" id="J3PD73"/>
<dbReference type="EMBL" id="GL385401">
    <property type="protein sequence ID" value="EJT70418.1"/>
    <property type="molecule type" value="Genomic_DNA"/>
</dbReference>
<evidence type="ECO:0000256" key="6">
    <source>
        <dbReference type="PIRSR" id="PIRSR602403-1"/>
    </source>
</evidence>
<dbReference type="GO" id="GO:0016705">
    <property type="term" value="F:oxidoreductase activity, acting on paired donors, with incorporation or reduction of molecular oxygen"/>
    <property type="evidence" value="ECO:0007669"/>
    <property type="project" value="InterPro"/>
</dbReference>
<dbReference type="Proteomes" id="UP000006039">
    <property type="component" value="Unassembled WGS sequence"/>
</dbReference>
<gene>
    <name evidence="10" type="primary">20351900</name>
    <name evidence="9" type="ORF">GGTG_11442</name>
</gene>
<dbReference type="InterPro" id="IPR002403">
    <property type="entry name" value="Cyt_P450_E_grp-IV"/>
</dbReference>
<comment type="similarity">
    <text evidence="2">Belongs to the cytochrome P450 family.</text>
</comment>
<feature type="region of interest" description="Disordered" evidence="7">
    <location>
        <begin position="456"/>
        <end position="485"/>
    </location>
</feature>
<keyword evidence="5" id="KW-0503">Monooxygenase</keyword>
<feature type="compositionally biased region" description="Gly residues" evidence="7">
    <location>
        <begin position="468"/>
        <end position="478"/>
    </location>
</feature>
<accession>J3PD73</accession>
<proteinExistence type="inferred from homology"/>
<evidence type="ECO:0000256" key="2">
    <source>
        <dbReference type="ARBA" id="ARBA00010617"/>
    </source>
</evidence>
<sequence>MAMDTLQDASVPTRALVVGLSLLAVFMAVVQRLLRVNLDPSEPPMVPTKIPVIGHIIGMLWYGKKYYQVIQDTYGFDIYTLPLPGARQYIITSPALAAAVHRQARAISFRPFASKFARRMLLFSDEAHAVMERNMFDEDGPGLLTGNHDHLYASLPAGPALDELSSALMAGAAANLGRLSASASGTGTTTGTTTGEVTMQLYSWVRDLITSTSVTAFWGPDGPFSRDPTLLDAFWDLEDRAVAMGIVGGRLSPLLYPRAHRARARLTEAMHAFYTDDARWPQASWLLRERARIHLEEHGYPMRDWAKAEVGMLFGLIPNSTLGTFWTLARLLADRRLLEEVRAELLDGGTVTVTVVAEDADADGVKKKKKKAKVDMSGLRNRSPLLTSAFREMLRLTMPTSSVRSVRDDVLLGGRHLLRAGSLVMLDGSVMHRRRDVWGADADEYNPRRFLDAAGGVFTDGSSSSGSSGEGGGGGGGRDSSKRVHPAAFRGFGGGEVFCPGRNLAHVEVTGVAAAIVCAWELAPGAAEVEVPPFKEDEMPLGLWKPRRDVEVTLRQREGWEDVEWEYTL</sequence>
<dbReference type="VEuPathDB" id="FungiDB:GGTG_11442"/>
<keyword evidence="8" id="KW-1133">Transmembrane helix</keyword>
<evidence type="ECO:0000313" key="11">
    <source>
        <dbReference type="Proteomes" id="UP000006039"/>
    </source>
</evidence>
<evidence type="ECO:0000313" key="10">
    <source>
        <dbReference type="EnsemblFungi" id="EJT70418"/>
    </source>
</evidence>
<dbReference type="GO" id="GO:0004497">
    <property type="term" value="F:monooxygenase activity"/>
    <property type="evidence" value="ECO:0007669"/>
    <property type="project" value="UniProtKB-KW"/>
</dbReference>
<reference evidence="10" key="5">
    <citation type="submission" date="2018-04" db="UniProtKB">
        <authorList>
            <consortium name="EnsemblFungi"/>
        </authorList>
    </citation>
    <scope>IDENTIFICATION</scope>
    <source>
        <strain evidence="10">R3-111a-1</strain>
    </source>
</reference>
<dbReference type="RefSeq" id="XP_009227596.1">
    <property type="nucleotide sequence ID" value="XM_009229332.1"/>
</dbReference>
<feature type="binding site" description="axial binding residue" evidence="6">
    <location>
        <position position="499"/>
    </location>
    <ligand>
        <name>heme</name>
        <dbReference type="ChEBI" id="CHEBI:30413"/>
    </ligand>
    <ligandPart>
        <name>Fe</name>
        <dbReference type="ChEBI" id="CHEBI:18248"/>
    </ligandPart>
</feature>
<keyword evidence="4 6" id="KW-0408">Iron</keyword>
<evidence type="ECO:0000256" key="3">
    <source>
        <dbReference type="ARBA" id="ARBA00022723"/>
    </source>
</evidence>
<name>J3PD73_GAET3</name>
<evidence type="ECO:0000313" key="9">
    <source>
        <dbReference type="EMBL" id="EJT70418.1"/>
    </source>
</evidence>
<dbReference type="SUPFAM" id="SSF48264">
    <property type="entry name" value="Cytochrome P450"/>
    <property type="match status" value="1"/>
</dbReference>
<evidence type="ECO:0000256" key="8">
    <source>
        <dbReference type="SAM" id="Phobius"/>
    </source>
</evidence>
<reference evidence="9" key="2">
    <citation type="submission" date="2010-07" db="EMBL/GenBank/DDBJ databases">
        <authorList>
            <consortium name="The Broad Institute Genome Sequencing Platform"/>
            <consortium name="Broad Institute Genome Sequencing Center for Infectious Disease"/>
            <person name="Ma L.-J."/>
            <person name="Dead R."/>
            <person name="Young S."/>
            <person name="Zeng Q."/>
            <person name="Koehrsen M."/>
            <person name="Alvarado L."/>
            <person name="Berlin A."/>
            <person name="Chapman S.B."/>
            <person name="Chen Z."/>
            <person name="Freedman E."/>
            <person name="Gellesch M."/>
            <person name="Goldberg J."/>
            <person name="Griggs A."/>
            <person name="Gujja S."/>
            <person name="Heilman E.R."/>
            <person name="Heiman D."/>
            <person name="Hepburn T."/>
            <person name="Howarth C."/>
            <person name="Jen D."/>
            <person name="Larson L."/>
            <person name="Mehta T."/>
            <person name="Neiman D."/>
            <person name="Pearson M."/>
            <person name="Roberts A."/>
            <person name="Saif S."/>
            <person name="Shea T."/>
            <person name="Shenoy N."/>
            <person name="Sisk P."/>
            <person name="Stolte C."/>
            <person name="Sykes S."/>
            <person name="Walk T."/>
            <person name="White J."/>
            <person name="Yandava C."/>
            <person name="Haas B."/>
            <person name="Nusbaum C."/>
            <person name="Birren B."/>
        </authorList>
    </citation>
    <scope>NUCLEOTIDE SEQUENCE</scope>
    <source>
        <strain evidence="9">R3-111a-1</strain>
    </source>
</reference>
<dbReference type="InterPro" id="IPR001128">
    <property type="entry name" value="Cyt_P450"/>
</dbReference>
<dbReference type="GeneID" id="20351900"/>
<keyword evidence="8" id="KW-0472">Membrane</keyword>
<keyword evidence="8" id="KW-0812">Transmembrane</keyword>
<comment type="cofactor">
    <cofactor evidence="1 6">
        <name>heme</name>
        <dbReference type="ChEBI" id="CHEBI:30413"/>
    </cofactor>
</comment>
<dbReference type="PANTHER" id="PTHR47582">
    <property type="entry name" value="P450, PUTATIVE (EUROFUNG)-RELATED"/>
    <property type="match status" value="1"/>
</dbReference>
<keyword evidence="6" id="KW-0349">Heme</keyword>
<dbReference type="InterPro" id="IPR053007">
    <property type="entry name" value="CYP450_monoxygenase_sec-met"/>
</dbReference>
<dbReference type="eggNOG" id="KOG0684">
    <property type="taxonomic scope" value="Eukaryota"/>
</dbReference>
<organism evidence="9">
    <name type="scientific">Gaeumannomyces tritici (strain R3-111a-1)</name>
    <name type="common">Wheat and barley take-all root rot fungus</name>
    <name type="synonym">Gaeumannomyces graminis var. tritici</name>
    <dbReference type="NCBI Taxonomy" id="644352"/>
    <lineage>
        <taxon>Eukaryota</taxon>
        <taxon>Fungi</taxon>
        <taxon>Dikarya</taxon>
        <taxon>Ascomycota</taxon>
        <taxon>Pezizomycotina</taxon>
        <taxon>Sordariomycetes</taxon>
        <taxon>Sordariomycetidae</taxon>
        <taxon>Magnaporthales</taxon>
        <taxon>Magnaporthaceae</taxon>
        <taxon>Gaeumannomyces</taxon>
    </lineage>
</organism>
<evidence type="ECO:0000256" key="7">
    <source>
        <dbReference type="SAM" id="MobiDB-lite"/>
    </source>
</evidence>